<keyword evidence="4" id="KW-0378">Hydrolase</keyword>
<comment type="pathway">
    <text evidence="1">One-carbon metabolism; tetrahydrofolate interconversion.</text>
</comment>
<evidence type="ECO:0000256" key="1">
    <source>
        <dbReference type="ARBA" id="ARBA00004777"/>
    </source>
</evidence>
<dbReference type="InterPro" id="IPR000672">
    <property type="entry name" value="THF_DH/CycHdrlase"/>
</dbReference>
<evidence type="ECO:0000256" key="2">
    <source>
        <dbReference type="ARBA" id="ARBA00011738"/>
    </source>
</evidence>
<dbReference type="PANTHER" id="PTHR48099">
    <property type="entry name" value="C-1-TETRAHYDROFOLATE SYNTHASE, CYTOPLASMIC-RELATED"/>
    <property type="match status" value="1"/>
</dbReference>
<gene>
    <name evidence="10" type="ORF">Poli38472_006197</name>
</gene>
<dbReference type="GO" id="GO:0005829">
    <property type="term" value="C:cytosol"/>
    <property type="evidence" value="ECO:0007669"/>
    <property type="project" value="TreeGrafter"/>
</dbReference>
<dbReference type="FunFam" id="3.40.50.10860:FF:000005">
    <property type="entry name" value="C-1-tetrahydrofolate synthase, cytoplasmic, putative"/>
    <property type="match status" value="1"/>
</dbReference>
<evidence type="ECO:0000313" key="11">
    <source>
        <dbReference type="Proteomes" id="UP000794436"/>
    </source>
</evidence>
<dbReference type="GO" id="GO:0004488">
    <property type="term" value="F:methylenetetrahydrofolate dehydrogenase (NADP+) activity"/>
    <property type="evidence" value="ECO:0007669"/>
    <property type="project" value="InterPro"/>
</dbReference>
<proteinExistence type="inferred from homology"/>
<feature type="domain" description="Tetrahydrofolate dehydrogenase/cyclohydrolase catalytic" evidence="8">
    <location>
        <begin position="5"/>
        <end position="120"/>
    </location>
</feature>
<keyword evidence="3" id="KW-0554">One-carbon metabolism</keyword>
<dbReference type="GO" id="GO:0035999">
    <property type="term" value="P:tetrahydrofolate interconversion"/>
    <property type="evidence" value="ECO:0007669"/>
    <property type="project" value="TreeGrafter"/>
</dbReference>
<dbReference type="PANTHER" id="PTHR48099:SF5">
    <property type="entry name" value="C-1-TETRAHYDROFOLATE SYNTHASE, CYTOPLASMIC"/>
    <property type="match status" value="1"/>
</dbReference>
<evidence type="ECO:0000313" key="10">
    <source>
        <dbReference type="EMBL" id="TMW68729.1"/>
    </source>
</evidence>
<dbReference type="Proteomes" id="UP000794436">
    <property type="component" value="Unassembled WGS sequence"/>
</dbReference>
<dbReference type="OrthoDB" id="5126881at2759"/>
<keyword evidence="6" id="KW-0560">Oxidoreductase</keyword>
<feature type="domain" description="Tetrahydrofolate dehydrogenase/cyclohydrolase NAD(P)-binding" evidence="9">
    <location>
        <begin position="141"/>
        <end position="297"/>
    </location>
</feature>
<dbReference type="AlphaFoldDB" id="A0A8K1FPU7"/>
<dbReference type="InterPro" id="IPR046346">
    <property type="entry name" value="Aminoacid_DH-like_N_sf"/>
</dbReference>
<evidence type="ECO:0000256" key="5">
    <source>
        <dbReference type="ARBA" id="ARBA00022857"/>
    </source>
</evidence>
<evidence type="ECO:0000259" key="9">
    <source>
        <dbReference type="Pfam" id="PF02882"/>
    </source>
</evidence>
<dbReference type="GO" id="GO:0004477">
    <property type="term" value="F:methenyltetrahydrofolate cyclohydrolase activity"/>
    <property type="evidence" value="ECO:0007669"/>
    <property type="project" value="TreeGrafter"/>
</dbReference>
<evidence type="ECO:0000256" key="3">
    <source>
        <dbReference type="ARBA" id="ARBA00022563"/>
    </source>
</evidence>
<evidence type="ECO:0000256" key="4">
    <source>
        <dbReference type="ARBA" id="ARBA00022801"/>
    </source>
</evidence>
<keyword evidence="5" id="KW-0521">NADP</keyword>
<dbReference type="InterPro" id="IPR036291">
    <property type="entry name" value="NAD(P)-bd_dom_sf"/>
</dbReference>
<keyword evidence="11" id="KW-1185">Reference proteome</keyword>
<dbReference type="Pfam" id="PF02882">
    <property type="entry name" value="THF_DHG_CYH_C"/>
    <property type="match status" value="1"/>
</dbReference>
<evidence type="ECO:0008006" key="12">
    <source>
        <dbReference type="Google" id="ProtNLM"/>
    </source>
</evidence>
<keyword evidence="7" id="KW-0511">Multifunctional enzyme</keyword>
<dbReference type="Pfam" id="PF00763">
    <property type="entry name" value="THF_DHG_CYH"/>
    <property type="match status" value="1"/>
</dbReference>
<protein>
    <recommendedName>
        <fullName evidence="12">Methenyltetrahydrofolate cyclohydrolase</fullName>
    </recommendedName>
</protein>
<dbReference type="InterPro" id="IPR020867">
    <property type="entry name" value="THF_DH/CycHdrlase_CS"/>
</dbReference>
<accession>A0A8K1FPU7</accession>
<comment type="subunit">
    <text evidence="2">Homodimer.</text>
</comment>
<organism evidence="10 11">
    <name type="scientific">Pythium oligandrum</name>
    <name type="common">Mycoparasitic fungus</name>
    <dbReference type="NCBI Taxonomy" id="41045"/>
    <lineage>
        <taxon>Eukaryota</taxon>
        <taxon>Sar</taxon>
        <taxon>Stramenopiles</taxon>
        <taxon>Oomycota</taxon>
        <taxon>Peronosporomycetes</taxon>
        <taxon>Pythiales</taxon>
        <taxon>Pythiaceae</taxon>
        <taxon>Pythium</taxon>
    </lineage>
</organism>
<dbReference type="PROSITE" id="PS00767">
    <property type="entry name" value="THF_DHG_CYH_2"/>
    <property type="match status" value="1"/>
</dbReference>
<dbReference type="PRINTS" id="PR00085">
    <property type="entry name" value="THFDHDRGNASE"/>
</dbReference>
<reference evidence="10" key="1">
    <citation type="submission" date="2019-03" db="EMBL/GenBank/DDBJ databases">
        <title>Long read genome sequence of the mycoparasitic Pythium oligandrum ATCC 38472 isolated from sugarbeet rhizosphere.</title>
        <authorList>
            <person name="Gaulin E."/>
        </authorList>
    </citation>
    <scope>NUCLEOTIDE SEQUENCE</scope>
    <source>
        <strain evidence="10">ATCC 38472_TT</strain>
    </source>
</reference>
<dbReference type="InterPro" id="IPR020631">
    <property type="entry name" value="THF_DH/CycHdrlase_NAD-bd_dom"/>
</dbReference>
<dbReference type="HAMAP" id="MF_01576">
    <property type="entry name" value="THF_DHG_CYH"/>
    <property type="match status" value="1"/>
</dbReference>
<evidence type="ECO:0000259" key="8">
    <source>
        <dbReference type="Pfam" id="PF00763"/>
    </source>
</evidence>
<dbReference type="FunFam" id="3.40.50.720:FF:000006">
    <property type="entry name" value="Bifunctional protein FolD"/>
    <property type="match status" value="1"/>
</dbReference>
<dbReference type="SUPFAM" id="SSF51735">
    <property type="entry name" value="NAD(P)-binding Rossmann-fold domains"/>
    <property type="match status" value="1"/>
</dbReference>
<evidence type="ECO:0000256" key="6">
    <source>
        <dbReference type="ARBA" id="ARBA00023002"/>
    </source>
</evidence>
<name>A0A8K1FPU7_PYTOL</name>
<evidence type="ECO:0000256" key="7">
    <source>
        <dbReference type="ARBA" id="ARBA00023268"/>
    </source>
</evidence>
<dbReference type="Gene3D" id="3.40.50.10860">
    <property type="entry name" value="Leucine Dehydrogenase, chain A, domain 1"/>
    <property type="match status" value="1"/>
</dbReference>
<dbReference type="SUPFAM" id="SSF53223">
    <property type="entry name" value="Aminoacid dehydrogenase-like, N-terminal domain"/>
    <property type="match status" value="1"/>
</dbReference>
<dbReference type="CDD" id="cd01080">
    <property type="entry name" value="NAD_bind_m-THF_DH_Cyclohyd"/>
    <property type="match status" value="1"/>
</dbReference>
<dbReference type="InterPro" id="IPR020630">
    <property type="entry name" value="THF_DH/CycHdrlase_cat_dom"/>
</dbReference>
<comment type="caution">
    <text evidence="10">The sequence shown here is derived from an EMBL/GenBank/DDBJ whole genome shotgun (WGS) entry which is preliminary data.</text>
</comment>
<dbReference type="Gene3D" id="3.40.50.720">
    <property type="entry name" value="NAD(P)-binding Rossmann-like Domain"/>
    <property type="match status" value="1"/>
</dbReference>
<sequence>MARVIDGKAIAKALRVAIRSDVQTLSARHGRPPALGLIMVGDRKDSALYVKRKRIACEKTGIRSEDFLFPEQATQAAVMAQIDALNRDPAIDGILVQLPLPSHLDSQEVIDHIHPTKDVDGLHPFNVGELAMRHRYPYLVPCTAQGIIELLDAENVELQGKTAVVLGRSNLVGTPITLLLQKRNATVIQCHSKSQELRRYVEQADVVVAACGQPYLVRGEWLKPGAVVIDVGINFVQDSDTQTYHGTETKDGYKIVGDVCYDEACDVAGAVTPVPGGVGPMTIAMLLHNVVAAYKRHVGER</sequence>
<dbReference type="EMBL" id="SPLM01000002">
    <property type="protein sequence ID" value="TMW68729.1"/>
    <property type="molecule type" value="Genomic_DNA"/>
</dbReference>